<dbReference type="RefSeq" id="WP_267537035.1">
    <property type="nucleotide sequence ID" value="NZ_JAPNKA010000001.1"/>
</dbReference>
<name>A0ABT4AA86_9BACT</name>
<comment type="caution">
    <text evidence="1">The sequence shown here is derived from an EMBL/GenBank/DDBJ whole genome shotgun (WGS) entry which is preliminary data.</text>
</comment>
<keyword evidence="2" id="KW-1185">Reference proteome</keyword>
<accession>A0ABT4AA86</accession>
<proteinExistence type="predicted"/>
<dbReference type="EMBL" id="JAPNKA010000001">
    <property type="protein sequence ID" value="MCY1078246.1"/>
    <property type="molecule type" value="Genomic_DNA"/>
</dbReference>
<sequence>MPLLAVVGARDGSAPLWREASHTWPAAGLRLEVHEVPQRGHEWLLEDAAALARVLEWLQVLGTPLSSRPGTR</sequence>
<organism evidence="1 2">
    <name type="scientific">Archangium lansingense</name>
    <dbReference type="NCBI Taxonomy" id="2995310"/>
    <lineage>
        <taxon>Bacteria</taxon>
        <taxon>Pseudomonadati</taxon>
        <taxon>Myxococcota</taxon>
        <taxon>Myxococcia</taxon>
        <taxon>Myxococcales</taxon>
        <taxon>Cystobacterineae</taxon>
        <taxon>Archangiaceae</taxon>
        <taxon>Archangium</taxon>
    </lineage>
</organism>
<protein>
    <submittedName>
        <fullName evidence="1">Uncharacterized protein</fullName>
    </submittedName>
</protein>
<reference evidence="1 2" key="1">
    <citation type="submission" date="2022-11" db="EMBL/GenBank/DDBJ databases">
        <title>Minimal conservation of predation-associated metabolite biosynthetic gene clusters underscores biosynthetic potential of Myxococcota including descriptions for ten novel species: Archangium lansinium sp. nov., Myxococcus landrumus sp. nov., Nannocystis bai.</title>
        <authorList>
            <person name="Ahearne A."/>
            <person name="Stevens C."/>
            <person name="Phillips K."/>
        </authorList>
    </citation>
    <scope>NUCLEOTIDE SEQUENCE [LARGE SCALE GENOMIC DNA]</scope>
    <source>
        <strain evidence="1 2">MIWBW</strain>
    </source>
</reference>
<dbReference type="SUPFAM" id="SSF53474">
    <property type="entry name" value="alpha/beta-Hydrolases"/>
    <property type="match status" value="1"/>
</dbReference>
<dbReference type="Proteomes" id="UP001207654">
    <property type="component" value="Unassembled WGS sequence"/>
</dbReference>
<dbReference type="InterPro" id="IPR029058">
    <property type="entry name" value="AB_hydrolase_fold"/>
</dbReference>
<evidence type="ECO:0000313" key="2">
    <source>
        <dbReference type="Proteomes" id="UP001207654"/>
    </source>
</evidence>
<gene>
    <name evidence="1" type="ORF">OV287_27595</name>
</gene>
<evidence type="ECO:0000313" key="1">
    <source>
        <dbReference type="EMBL" id="MCY1078246.1"/>
    </source>
</evidence>